<dbReference type="SUPFAM" id="SSF69318">
    <property type="entry name" value="Integrin alpha N-terminal domain"/>
    <property type="match status" value="1"/>
</dbReference>
<evidence type="ECO:0000256" key="1">
    <source>
        <dbReference type="ARBA" id="ARBA00022729"/>
    </source>
</evidence>
<comment type="caution">
    <text evidence="2">The sequence shown here is derived from an EMBL/GenBank/DDBJ whole genome shotgun (WGS) entry which is preliminary data.</text>
</comment>
<protein>
    <recommendedName>
        <fullName evidence="4">VCBS repeat-containing protein</fullName>
    </recommendedName>
</protein>
<dbReference type="PANTHER" id="PTHR46580:SF4">
    <property type="entry name" value="ATP_GTP-BINDING PROTEIN"/>
    <property type="match status" value="1"/>
</dbReference>
<evidence type="ECO:0000313" key="2">
    <source>
        <dbReference type="EMBL" id="CAF3403464.1"/>
    </source>
</evidence>
<dbReference type="AlphaFoldDB" id="A0A818AFV0"/>
<dbReference type="InterPro" id="IPR013517">
    <property type="entry name" value="FG-GAP"/>
</dbReference>
<keyword evidence="1" id="KW-0732">Signal</keyword>
<dbReference type="Gene3D" id="2.130.10.130">
    <property type="entry name" value="Integrin alpha, N-terminal"/>
    <property type="match status" value="1"/>
</dbReference>
<dbReference type="Proteomes" id="UP000663865">
    <property type="component" value="Unassembled WGS sequence"/>
</dbReference>
<dbReference type="EMBL" id="CAJNYV010001080">
    <property type="protein sequence ID" value="CAF3403464.1"/>
    <property type="molecule type" value="Genomic_DNA"/>
</dbReference>
<dbReference type="PANTHER" id="PTHR46580">
    <property type="entry name" value="SENSOR KINASE-RELATED"/>
    <property type="match status" value="1"/>
</dbReference>
<accession>A0A818AFV0</accession>
<evidence type="ECO:0000313" key="3">
    <source>
        <dbReference type="Proteomes" id="UP000663865"/>
    </source>
</evidence>
<reference evidence="2" key="1">
    <citation type="submission" date="2021-02" db="EMBL/GenBank/DDBJ databases">
        <authorList>
            <person name="Nowell W R."/>
        </authorList>
    </citation>
    <scope>NUCLEOTIDE SEQUENCE</scope>
</reference>
<sequence>MKPTVSVYSMAFVMEPAQLPLHTRQDTILFHPPYDPNLDIAAINYGSNEIGVILNNVNGTFTNRVNYATGSTSPYSIGVGDYNQDNRLDLIITNSGNNSMALFLGDGNGIFDKSTIFLTGVRSSISFAICDINKDHRLDTIVISNETGAFDILLDSFGGFANQRKFSTDSSLQSVAVGRFNYDTRLHIVIGDSENNGVDVLLGYINIGFVNQLTLTAANDSQSRSFVIGDFNSDSRMDVVVANSGS</sequence>
<evidence type="ECO:0008006" key="4">
    <source>
        <dbReference type="Google" id="ProtNLM"/>
    </source>
</evidence>
<proteinExistence type="predicted"/>
<name>A0A818AFV0_9BILA</name>
<gene>
    <name evidence="2" type="ORF">KIK155_LOCUS8346</name>
</gene>
<organism evidence="2 3">
    <name type="scientific">Rotaria socialis</name>
    <dbReference type="NCBI Taxonomy" id="392032"/>
    <lineage>
        <taxon>Eukaryota</taxon>
        <taxon>Metazoa</taxon>
        <taxon>Spiralia</taxon>
        <taxon>Gnathifera</taxon>
        <taxon>Rotifera</taxon>
        <taxon>Eurotatoria</taxon>
        <taxon>Bdelloidea</taxon>
        <taxon>Philodinida</taxon>
        <taxon>Philodinidae</taxon>
        <taxon>Rotaria</taxon>
    </lineage>
</organism>
<dbReference type="Pfam" id="PF13517">
    <property type="entry name" value="FG-GAP_3"/>
    <property type="match status" value="1"/>
</dbReference>
<dbReference type="InterPro" id="IPR028994">
    <property type="entry name" value="Integrin_alpha_N"/>
</dbReference>